<feature type="compositionally biased region" description="Low complexity" evidence="1">
    <location>
        <begin position="1116"/>
        <end position="1128"/>
    </location>
</feature>
<dbReference type="InParanoid" id="A8X0V1"/>
<feature type="region of interest" description="Disordered" evidence="1">
    <location>
        <begin position="229"/>
        <end position="322"/>
    </location>
</feature>
<feature type="domain" description="GLTSCR protein conserved" evidence="2">
    <location>
        <begin position="820"/>
        <end position="931"/>
    </location>
</feature>
<protein>
    <submittedName>
        <fullName evidence="3">Protein CBR-MIG-38</fullName>
    </submittedName>
</protein>
<reference evidence="3 4" key="1">
    <citation type="journal article" date="2003" name="PLoS Biol.">
        <title>The genome sequence of Caenorhabditis briggsae: a platform for comparative genomics.</title>
        <authorList>
            <person name="Stein L.D."/>
            <person name="Bao Z."/>
            <person name="Blasiar D."/>
            <person name="Blumenthal T."/>
            <person name="Brent M.R."/>
            <person name="Chen N."/>
            <person name="Chinwalla A."/>
            <person name="Clarke L."/>
            <person name="Clee C."/>
            <person name="Coghlan A."/>
            <person name="Coulson A."/>
            <person name="D'Eustachio P."/>
            <person name="Fitch D.H."/>
            <person name="Fulton L.A."/>
            <person name="Fulton R.E."/>
            <person name="Griffiths-Jones S."/>
            <person name="Harris T.W."/>
            <person name="Hillier L.W."/>
            <person name="Kamath R."/>
            <person name="Kuwabara P.E."/>
            <person name="Mardis E.R."/>
            <person name="Marra M.A."/>
            <person name="Miner T.L."/>
            <person name="Minx P."/>
            <person name="Mullikin J.C."/>
            <person name="Plumb R.W."/>
            <person name="Rogers J."/>
            <person name="Schein J.E."/>
            <person name="Sohrmann M."/>
            <person name="Spieth J."/>
            <person name="Stajich J.E."/>
            <person name="Wei C."/>
            <person name="Willey D."/>
            <person name="Wilson R.K."/>
            <person name="Durbin R."/>
            <person name="Waterston R.H."/>
        </authorList>
    </citation>
    <scope>NUCLEOTIDE SEQUENCE [LARGE SCALE GENOMIC DNA]</scope>
    <source>
        <strain evidence="3 4">AF16</strain>
    </source>
</reference>
<feature type="compositionally biased region" description="Acidic residues" evidence="1">
    <location>
        <begin position="1007"/>
        <end position="1036"/>
    </location>
</feature>
<name>A8X0V1_CAEBR</name>
<feature type="region of interest" description="Disordered" evidence="1">
    <location>
        <begin position="572"/>
        <end position="592"/>
    </location>
</feature>
<feature type="region of interest" description="Disordered" evidence="1">
    <location>
        <begin position="1433"/>
        <end position="1518"/>
    </location>
</feature>
<feature type="compositionally biased region" description="Polar residues" evidence="1">
    <location>
        <begin position="1080"/>
        <end position="1090"/>
    </location>
</feature>
<keyword evidence="4" id="KW-1185">Reference proteome</keyword>
<dbReference type="FunCoup" id="A8X0V1">
    <property type="interactions" value="1462"/>
</dbReference>
<sequence length="1748" mass="194758">MTLWHSFTASLDQYPTRGARRRCRLKNVFDIAQQRCGRSLRGCCLHFIPPSESCEDEWFSYTQTDEFNRPGRSPGAGGAYYEPGNIDVSHFHSSITINVLKAIRKIIIFNSEVSRFSKFPIQNIPLADEPLLSPGQGLEFDLAGPIDDYGYDQLGLTPNGGPNGHHQQPGTSNDMYQSMNIVPSADNFAQHMQPSTSDEYNSFEMPTVISGNMDSNSYQDLGIVDPNSYYANQQPSTSQGNGMLMTDSYDMVGPSTSYAPQMDHMDPSSVGNPSSHSGMNQQQHQSMNSGQQMQQPPPPPKPKPKKKAPPKKKPQPPAETTVGSLLTKANKLSQQENNNENQAVKVEARVTTEDMMIISQLMAEINTLRNKEQNGYDHKEGIATLEAQIAHLFSKGLTQSSSNDSAENTILKQIQSLSGNGAPSTQQQPQQQQQQLPPPPPQSKKPASKKKPTPRPVQQQMQHPPQQQQSPMIAQAQMTPSKIMMEPPSTTMVPSNNQMNQMYNGNGSENYAVYQSMEPGTSQQQYNDFQQPQSHEAMLQHHQNQGHPQVIQAKVVPSMNQRTHNYRQAVIFPSHNKNGPGPSPQPLSHESHHMDQIHDQQYHPHDHQRPQSQQMYVPETPYQTQEGGATLGDVIRQRHGRYQGPQDAPHLRQQLISNVNASTNKQMLQRSQAPTPSPGNFHNNNMHQPPYGESYQPHGSYPASHDMQPHSHSHHGYDSQLEASNDFYDDPISQQQNENSTMLVHPDSQQRQQYEQREMYIVMGNQEQLVEPDPDSVPVVESPPPEASLILSKEELLEKLTERQDVREEAMKNMLDEQMKCLNDPDVTPFRGKTDIFERLLPYHHFSVGEEPVSDCKFYFLRRIENTSNFSVDSMYEKTITNTFSQADALGRKVRNALLRNEAKRGTEWEENLYLFLDTESERRKLEEDRRLAELDPYTFVQNSDIVQAVKSNRLDIELSIRSAPQMPEHLKGQELEDGALTAVYKEYEFDSYDENRPRSSPFVGELELEDDTGVEPETEDETGIEPELEEQEGEASPEQSPNDQIAQFFPIPSPNRFRDESQSPLDWRDDHESPMLSPETVQFPTTSSRGIEKVDVFPYGQLPETARKDLQPHTSESLGSSDQSSSSEGTPEVSQSHDVRTPPPPVPSTSSKPETSSSECIPITSTSSITPVASRSRRPDSDEGSPEIDDDFSMSPVEKRIPVEDIPPIPLPVPVHMIKQEKEDTIPKLKLRVSVAVLQKGIEMAASEDDDDIQEIKRKPIKVKLSLRDIKREEPSPDREVSRNVNPARPAPTTKSTIPVESAPQDTSTPTQKPLFKTPLPTPLKTTESRKRKRSDKIEGTPKEKKSDQAPSNFVTPKNGLIPEQDVGTERFLKTMTVGRRIIMKIGKIPNNINHFVTPRRDGKGNMHKDIRATEHTRLKMRLYKKNGQLAVEVTERNPEELKKKDDEPSTSGGPSGSGSIVPTPTIPTTAVKARPAPASRKGSIDIAGKDKKSSTIKSKNTFSNRFNPFATASKPKPLTISVPTPAPSVSGVMKFNTPAGSSSSVVPSSAKPSAASVAPTTNVQTTVRQQQPVSSIQNLIKTTPIVPNITVTNSNTCGDLPKPKPPVETTMNSLLPWMFDRVETVEKPKIVKTPQPTSSSVPSSASTKDLLHVRTEPVEGVAVTAQESPRASSSLSMSFFEDDKSNGYHFLNSPKRTSEPLPAISFSDDDDDDVHNTFQHATDHMKSKLKKPVNGAAPILPWSTDP</sequence>
<dbReference type="WormBase" id="CBG06120a">
    <property type="protein sequence ID" value="CBP42814"/>
    <property type="gene ID" value="WBGene00028447"/>
    <property type="gene designation" value="Cbr-mig-38"/>
</dbReference>
<evidence type="ECO:0000313" key="5">
    <source>
        <dbReference type="WormBase" id="CBG06120a"/>
    </source>
</evidence>
<feature type="region of interest" description="Disordered" evidence="1">
    <location>
        <begin position="994"/>
        <end position="1211"/>
    </location>
</feature>
<feature type="compositionally biased region" description="Low complexity" evidence="1">
    <location>
        <begin position="1149"/>
        <end position="1159"/>
    </location>
</feature>
<dbReference type="eggNOG" id="ENOG502QU2K">
    <property type="taxonomic scope" value="Eukaryota"/>
</dbReference>
<feature type="compositionally biased region" description="Low complexity" evidence="1">
    <location>
        <begin position="1310"/>
        <end position="1327"/>
    </location>
</feature>
<dbReference type="Proteomes" id="UP000008549">
    <property type="component" value="Unassembled WGS sequence"/>
</dbReference>
<feature type="compositionally biased region" description="Polar residues" evidence="1">
    <location>
        <begin position="732"/>
        <end position="742"/>
    </location>
</feature>
<organism evidence="3 4">
    <name type="scientific">Caenorhabditis briggsae</name>
    <dbReference type="NCBI Taxonomy" id="6238"/>
    <lineage>
        <taxon>Eukaryota</taxon>
        <taxon>Metazoa</taxon>
        <taxon>Ecdysozoa</taxon>
        <taxon>Nematoda</taxon>
        <taxon>Chromadorea</taxon>
        <taxon>Rhabditida</taxon>
        <taxon>Rhabditina</taxon>
        <taxon>Rhabditomorpha</taxon>
        <taxon>Rhabditoidea</taxon>
        <taxon>Rhabditidae</taxon>
        <taxon>Peloderinae</taxon>
        <taxon>Caenorhabditis</taxon>
    </lineage>
</organism>
<feature type="compositionally biased region" description="Basic and acidic residues" evidence="1">
    <location>
        <begin position="1057"/>
        <end position="1074"/>
    </location>
</feature>
<proteinExistence type="predicted"/>
<feature type="compositionally biased region" description="Acidic residues" evidence="1">
    <location>
        <begin position="1183"/>
        <end position="1193"/>
    </location>
</feature>
<dbReference type="STRING" id="6238.A8X0V1"/>
<feature type="compositionally biased region" description="Low complexity" evidence="1">
    <location>
        <begin position="274"/>
        <end position="294"/>
    </location>
</feature>
<feature type="compositionally biased region" description="Low complexity" evidence="1">
    <location>
        <begin position="422"/>
        <end position="435"/>
    </location>
</feature>
<feature type="compositionally biased region" description="Basic and acidic residues" evidence="1">
    <location>
        <begin position="1337"/>
        <end position="1349"/>
    </location>
</feature>
<dbReference type="EMBL" id="HE600986">
    <property type="protein sequence ID" value="CAP26261.2"/>
    <property type="molecule type" value="Genomic_DNA"/>
</dbReference>
<evidence type="ECO:0000313" key="4">
    <source>
        <dbReference type="Proteomes" id="UP000008549"/>
    </source>
</evidence>
<dbReference type="InterPro" id="IPR015671">
    <property type="entry name" value="GSCR1_dom"/>
</dbReference>
<feature type="region of interest" description="Disordered" evidence="1">
    <location>
        <begin position="1692"/>
        <end position="1748"/>
    </location>
</feature>
<feature type="region of interest" description="Disordered" evidence="1">
    <location>
        <begin position="665"/>
        <end position="751"/>
    </location>
</feature>
<evidence type="ECO:0000256" key="1">
    <source>
        <dbReference type="SAM" id="MobiDB-lite"/>
    </source>
</evidence>
<feature type="region of interest" description="Disordered" evidence="1">
    <location>
        <begin position="417"/>
        <end position="476"/>
    </location>
</feature>
<evidence type="ECO:0000313" key="3">
    <source>
        <dbReference type="EMBL" id="CAP26261.2"/>
    </source>
</evidence>
<evidence type="ECO:0000259" key="2">
    <source>
        <dbReference type="Pfam" id="PF15249"/>
    </source>
</evidence>
<feature type="compositionally biased region" description="Polar residues" evidence="1">
    <location>
        <begin position="1294"/>
        <end position="1309"/>
    </location>
</feature>
<feature type="compositionally biased region" description="Polar residues" evidence="1">
    <location>
        <begin position="1497"/>
        <end position="1508"/>
    </location>
</feature>
<feature type="compositionally biased region" description="Basic and acidic residues" evidence="1">
    <location>
        <begin position="1435"/>
        <end position="1449"/>
    </location>
</feature>
<feature type="region of interest" description="Disordered" evidence="1">
    <location>
        <begin position="1248"/>
        <end position="1363"/>
    </location>
</feature>
<dbReference type="OMA" id="FEMPTVI"/>
<dbReference type="Pfam" id="PF15249">
    <property type="entry name" value="GLTSCR1"/>
    <property type="match status" value="1"/>
</dbReference>
<feature type="compositionally biased region" description="Basic residues" evidence="1">
    <location>
        <begin position="302"/>
        <end position="314"/>
    </location>
</feature>
<reference evidence="3 4" key="2">
    <citation type="journal article" date="2011" name="PLoS Genet.">
        <title>Caenorhabditis briggsae recombinant inbred line genotypes reveal inter-strain incompatibility and the evolution of recombination.</title>
        <authorList>
            <person name="Ross J.A."/>
            <person name="Koboldt D.C."/>
            <person name="Staisch J.E."/>
            <person name="Chamberlin H.M."/>
            <person name="Gupta B.P."/>
            <person name="Miller R.D."/>
            <person name="Baird S.E."/>
            <person name="Haag E.S."/>
        </authorList>
    </citation>
    <scope>NUCLEOTIDE SEQUENCE [LARGE SCALE GENOMIC DNA]</scope>
    <source>
        <strain evidence="3 4">AF16</strain>
    </source>
</reference>
<feature type="compositionally biased region" description="Basic and acidic residues" evidence="1">
    <location>
        <begin position="1267"/>
        <end position="1283"/>
    </location>
</feature>
<gene>
    <name evidence="5" type="primary">mig-38</name>
    <name evidence="3" type="synonym">Cbr-mig-38</name>
    <name evidence="5" type="ORF">CBG06120</name>
    <name evidence="3" type="ORF">CBG_06120</name>
</gene>
<feature type="compositionally biased region" description="Low complexity" evidence="1">
    <location>
        <begin position="1451"/>
        <end position="1471"/>
    </location>
</feature>
<dbReference type="HOGENOM" id="CLU_244034_0_0_1"/>
<feature type="compositionally biased region" description="Low complexity" evidence="1">
    <location>
        <begin position="456"/>
        <end position="476"/>
    </location>
</feature>
<accession>A8X0V1</accession>
<feature type="compositionally biased region" description="Polar residues" evidence="1">
    <location>
        <begin position="665"/>
        <end position="687"/>
    </location>
</feature>
<feature type="compositionally biased region" description="Polar residues" evidence="1">
    <location>
        <begin position="1164"/>
        <end position="1174"/>
    </location>
</feature>
<feature type="compositionally biased region" description="Polar residues" evidence="1">
    <location>
        <begin position="229"/>
        <end position="241"/>
    </location>
</feature>